<keyword evidence="1" id="KW-0418">Kinase</keyword>
<dbReference type="AlphaFoldDB" id="A0A3D9S1C2"/>
<keyword evidence="1" id="KW-0808">Transferase</keyword>
<keyword evidence="2" id="KW-1185">Reference proteome</keyword>
<reference evidence="1 2" key="1">
    <citation type="submission" date="2018-08" db="EMBL/GenBank/DDBJ databases">
        <title>Genomic Encyclopedia of Type Strains, Phase III (KMG-III): the genomes of soil and plant-associated and newly described type strains.</title>
        <authorList>
            <person name="Whitman W."/>
        </authorList>
    </citation>
    <scope>NUCLEOTIDE SEQUENCE [LARGE SCALE GENOMIC DNA]</scope>
    <source>
        <strain evidence="1 2">CGMCC 1.10966</strain>
    </source>
</reference>
<dbReference type="GO" id="GO:0016301">
    <property type="term" value="F:kinase activity"/>
    <property type="evidence" value="ECO:0007669"/>
    <property type="project" value="UniProtKB-KW"/>
</dbReference>
<protein>
    <submittedName>
        <fullName evidence="1">Putative kinase</fullName>
    </submittedName>
</protein>
<dbReference type="SUPFAM" id="SSF52540">
    <property type="entry name" value="P-loop containing nucleoside triphosphate hydrolases"/>
    <property type="match status" value="1"/>
</dbReference>
<dbReference type="RefSeq" id="WP_116189136.1">
    <property type="nucleotide sequence ID" value="NZ_QTTN01000011.1"/>
</dbReference>
<evidence type="ECO:0000313" key="2">
    <source>
        <dbReference type="Proteomes" id="UP000256304"/>
    </source>
</evidence>
<gene>
    <name evidence="1" type="ORF">A8990_1117</name>
</gene>
<dbReference type="Pfam" id="PF13671">
    <property type="entry name" value="AAA_33"/>
    <property type="match status" value="1"/>
</dbReference>
<dbReference type="InterPro" id="IPR027417">
    <property type="entry name" value="P-loop_NTPase"/>
</dbReference>
<comment type="caution">
    <text evidence="1">The sequence shown here is derived from an EMBL/GenBank/DDBJ whole genome shotgun (WGS) entry which is preliminary data.</text>
</comment>
<proteinExistence type="predicted"/>
<dbReference type="Proteomes" id="UP000256304">
    <property type="component" value="Unassembled WGS sequence"/>
</dbReference>
<evidence type="ECO:0000313" key="1">
    <source>
        <dbReference type="EMBL" id="REE86111.1"/>
    </source>
</evidence>
<sequence>MTRLVVVTVGKTHSGKSTFARALEEQLQDSVVVDQDNHAGFINAYYTKLRPMNGPNQLKYAITQTIVEYAIHQTDLHLILCNSNRDRDGRLRLLKHFQQEGFTTVLVEFDLPAQILEERVANSERSKNIFRFASSFEDVLRRQQADPNKDAMNKPLADEADYLFVIRDAHDVQTVIQRILDIPNLLSAEFT</sequence>
<dbReference type="OrthoDB" id="2356842at2"/>
<name>A0A3D9S1C2_9BACL</name>
<accession>A0A3D9S1C2</accession>
<dbReference type="Gene3D" id="3.40.50.300">
    <property type="entry name" value="P-loop containing nucleotide triphosphate hydrolases"/>
    <property type="match status" value="1"/>
</dbReference>
<organism evidence="1 2">
    <name type="scientific">Paenibacillus taihuensis</name>
    <dbReference type="NCBI Taxonomy" id="1156355"/>
    <lineage>
        <taxon>Bacteria</taxon>
        <taxon>Bacillati</taxon>
        <taxon>Bacillota</taxon>
        <taxon>Bacilli</taxon>
        <taxon>Bacillales</taxon>
        <taxon>Paenibacillaceae</taxon>
        <taxon>Paenibacillus</taxon>
    </lineage>
</organism>
<dbReference type="EMBL" id="QTTN01000011">
    <property type="protein sequence ID" value="REE86111.1"/>
    <property type="molecule type" value="Genomic_DNA"/>
</dbReference>